<keyword evidence="1" id="KW-0472">Membrane</keyword>
<reference evidence="2" key="1">
    <citation type="submission" date="2018-05" db="EMBL/GenBank/DDBJ databases">
        <authorList>
            <person name="Lanie J.A."/>
            <person name="Ng W.-L."/>
            <person name="Kazmierczak K.M."/>
            <person name="Andrzejewski T.M."/>
            <person name="Davidsen T.M."/>
            <person name="Wayne K.J."/>
            <person name="Tettelin H."/>
            <person name="Glass J.I."/>
            <person name="Rusch D."/>
            <person name="Podicherti R."/>
            <person name="Tsui H.-C.T."/>
            <person name="Winkler M.E."/>
        </authorList>
    </citation>
    <scope>NUCLEOTIDE SEQUENCE</scope>
</reference>
<proteinExistence type="predicted"/>
<keyword evidence="1" id="KW-1133">Transmembrane helix</keyword>
<protein>
    <submittedName>
        <fullName evidence="2">Uncharacterized protein</fullName>
    </submittedName>
</protein>
<evidence type="ECO:0000256" key="1">
    <source>
        <dbReference type="SAM" id="Phobius"/>
    </source>
</evidence>
<dbReference type="EMBL" id="UINC01202322">
    <property type="protein sequence ID" value="SVE22064.1"/>
    <property type="molecule type" value="Genomic_DNA"/>
</dbReference>
<keyword evidence="1" id="KW-0812">Transmembrane</keyword>
<evidence type="ECO:0000313" key="2">
    <source>
        <dbReference type="EMBL" id="SVE22064.1"/>
    </source>
</evidence>
<accession>A0A383BQ73</accession>
<organism evidence="2">
    <name type="scientific">marine metagenome</name>
    <dbReference type="NCBI Taxonomy" id="408172"/>
    <lineage>
        <taxon>unclassified sequences</taxon>
        <taxon>metagenomes</taxon>
        <taxon>ecological metagenomes</taxon>
    </lineage>
</organism>
<feature type="non-terminal residue" evidence="2">
    <location>
        <position position="1"/>
    </location>
</feature>
<sequence length="40" mass="4648">GDPFIDSFEDPLLVNFHLAFLLIFVVGIIAQIFWLKKQEN</sequence>
<name>A0A383BQ73_9ZZZZ</name>
<feature type="transmembrane region" description="Helical" evidence="1">
    <location>
        <begin position="12"/>
        <end position="35"/>
    </location>
</feature>
<dbReference type="AlphaFoldDB" id="A0A383BQ73"/>
<gene>
    <name evidence="2" type="ORF">METZ01_LOCUS474918</name>
</gene>